<organism evidence="2 3">
    <name type="scientific">Kalanchoe fedtschenkoi</name>
    <name type="common">Lavender scallops</name>
    <name type="synonym">South American air plant</name>
    <dbReference type="NCBI Taxonomy" id="63787"/>
    <lineage>
        <taxon>Eukaryota</taxon>
        <taxon>Viridiplantae</taxon>
        <taxon>Streptophyta</taxon>
        <taxon>Embryophyta</taxon>
        <taxon>Tracheophyta</taxon>
        <taxon>Spermatophyta</taxon>
        <taxon>Magnoliopsida</taxon>
        <taxon>eudicotyledons</taxon>
        <taxon>Gunneridae</taxon>
        <taxon>Pentapetalae</taxon>
        <taxon>Saxifragales</taxon>
        <taxon>Crassulaceae</taxon>
        <taxon>Kalanchoe</taxon>
    </lineage>
</organism>
<dbReference type="Proteomes" id="UP000594263">
    <property type="component" value="Unplaced"/>
</dbReference>
<dbReference type="Pfam" id="PF05327">
    <property type="entry name" value="RRN3"/>
    <property type="match status" value="1"/>
</dbReference>
<name>A0A7N0VDZ9_KALFE</name>
<dbReference type="PANTHER" id="PTHR12790:SF0">
    <property type="entry name" value="RNA POLYMERASE I-SPECIFIC TRANSCRIPTION INITIATION FACTOR RRN3-RELATED"/>
    <property type="match status" value="1"/>
</dbReference>
<sequence>MELDDMEEASVVVNKKEDVHKYAEKLDSLMVMAFEHLNTCKSDGRLEKIFDTLLWSFKMTVLNTYKSKFTQFVVFYACSLDPKNCGKKFAKTLASVFFDISEPHISRMSAAAYLASYLARAKFLEFEFVADVLKSLVNWCVNYCQRFSATVANQTSSNFWGQRSFENNGISMAAGGVNPKAHRLFYAGCQVNDLL</sequence>
<dbReference type="GO" id="GO:0006361">
    <property type="term" value="P:transcription initiation at RNA polymerase I promoter"/>
    <property type="evidence" value="ECO:0007669"/>
    <property type="project" value="InterPro"/>
</dbReference>
<dbReference type="Gramene" id="Kaladp0648s0007.2.v1.1">
    <property type="protein sequence ID" value="Kaladp0648s0007.2.v1.1"/>
    <property type="gene ID" value="Kaladp0648s0007.v1.1"/>
</dbReference>
<evidence type="ECO:0000256" key="1">
    <source>
        <dbReference type="ARBA" id="ARBA00010098"/>
    </source>
</evidence>
<dbReference type="GO" id="GO:0001181">
    <property type="term" value="F:RNA polymerase I general transcription initiation factor activity"/>
    <property type="evidence" value="ECO:0007669"/>
    <property type="project" value="InterPro"/>
</dbReference>
<dbReference type="PANTHER" id="PTHR12790">
    <property type="entry name" value="TRANSCRIPTION INITIATION FACTOR IA RRN3"/>
    <property type="match status" value="1"/>
</dbReference>
<evidence type="ECO:0000313" key="2">
    <source>
        <dbReference type="EnsemblPlants" id="Kaladp0648s0007.2.v1.1"/>
    </source>
</evidence>
<dbReference type="EnsemblPlants" id="Kaladp0648s0007.2.v1.1">
    <property type="protein sequence ID" value="Kaladp0648s0007.2.v1.1"/>
    <property type="gene ID" value="Kaladp0648s0007.v1.1"/>
</dbReference>
<accession>A0A7N0VDZ9</accession>
<dbReference type="GO" id="GO:0001042">
    <property type="term" value="F:RNA polymerase I core binding"/>
    <property type="evidence" value="ECO:0007669"/>
    <property type="project" value="TreeGrafter"/>
</dbReference>
<dbReference type="GO" id="GO:0005634">
    <property type="term" value="C:nucleus"/>
    <property type="evidence" value="ECO:0007669"/>
    <property type="project" value="TreeGrafter"/>
</dbReference>
<reference evidence="2" key="1">
    <citation type="submission" date="2021-01" db="UniProtKB">
        <authorList>
            <consortium name="EnsemblPlants"/>
        </authorList>
    </citation>
    <scope>IDENTIFICATION</scope>
</reference>
<dbReference type="InterPro" id="IPR007991">
    <property type="entry name" value="RNA_pol_I_trans_ini_fac_RRN3"/>
</dbReference>
<dbReference type="AlphaFoldDB" id="A0A7N0VDZ9"/>
<keyword evidence="3" id="KW-1185">Reference proteome</keyword>
<protein>
    <submittedName>
        <fullName evidence="2">Uncharacterized protein</fullName>
    </submittedName>
</protein>
<evidence type="ECO:0000313" key="3">
    <source>
        <dbReference type="Proteomes" id="UP000594263"/>
    </source>
</evidence>
<comment type="similarity">
    <text evidence="1">Belongs to the RRN3 family.</text>
</comment>
<proteinExistence type="inferred from homology"/>